<dbReference type="Gene3D" id="3.40.50.10320">
    <property type="entry name" value="LmbE-like"/>
    <property type="match status" value="1"/>
</dbReference>
<organism evidence="3 4">
    <name type="scientific">Salinibacterium xinjiangense</name>
    <dbReference type="NCBI Taxonomy" id="386302"/>
    <lineage>
        <taxon>Bacteria</taxon>
        <taxon>Bacillati</taxon>
        <taxon>Actinomycetota</taxon>
        <taxon>Actinomycetes</taxon>
        <taxon>Micrococcales</taxon>
        <taxon>Microbacteriaceae</taxon>
        <taxon>Salinibacterium</taxon>
    </lineage>
</organism>
<keyword evidence="2" id="KW-0472">Membrane</keyword>
<dbReference type="InterPro" id="IPR024078">
    <property type="entry name" value="LmbE-like_dom_sf"/>
</dbReference>
<dbReference type="InterPro" id="IPR003737">
    <property type="entry name" value="GlcNAc_PI_deacetylase-related"/>
</dbReference>
<dbReference type="RefSeq" id="WP_097060500.1">
    <property type="nucleotide sequence ID" value="NZ_BMLC01000001.1"/>
</dbReference>
<dbReference type="PANTHER" id="PTHR12993:SF26">
    <property type="entry name" value="1D-MYO-INOSITOL 2-ACETAMIDO-2-DEOXY-ALPHA-D-GLUCOPYRANOSIDE DEACETYLASE"/>
    <property type="match status" value="1"/>
</dbReference>
<keyword evidence="2" id="KW-1133">Transmembrane helix</keyword>
<evidence type="ECO:0000256" key="1">
    <source>
        <dbReference type="ARBA" id="ARBA00022833"/>
    </source>
</evidence>
<reference evidence="3 4" key="1">
    <citation type="submission" date="2017-09" db="EMBL/GenBank/DDBJ databases">
        <authorList>
            <person name="Ehlers B."/>
            <person name="Leendertz F.H."/>
        </authorList>
    </citation>
    <scope>NUCLEOTIDE SEQUENCE [LARGE SCALE GENOMIC DNA]</scope>
    <source>
        <strain evidence="3 4">CGMCC 1.05381</strain>
    </source>
</reference>
<dbReference type="GO" id="GO:0016137">
    <property type="term" value="P:glycoside metabolic process"/>
    <property type="evidence" value="ECO:0007669"/>
    <property type="project" value="UniProtKB-ARBA"/>
</dbReference>
<feature type="transmembrane region" description="Helical" evidence="2">
    <location>
        <begin position="312"/>
        <end position="333"/>
    </location>
</feature>
<dbReference type="Pfam" id="PF02585">
    <property type="entry name" value="PIG-L"/>
    <property type="match status" value="1"/>
</dbReference>
<dbReference type="GO" id="GO:0016811">
    <property type="term" value="F:hydrolase activity, acting on carbon-nitrogen (but not peptide) bonds, in linear amides"/>
    <property type="evidence" value="ECO:0007669"/>
    <property type="project" value="TreeGrafter"/>
</dbReference>
<accession>A0A2C8ZHQ3</accession>
<feature type="transmembrane region" description="Helical" evidence="2">
    <location>
        <begin position="286"/>
        <end position="307"/>
    </location>
</feature>
<evidence type="ECO:0000313" key="3">
    <source>
        <dbReference type="EMBL" id="SOE64292.1"/>
    </source>
</evidence>
<keyword evidence="1" id="KW-0862">Zinc</keyword>
<evidence type="ECO:0000256" key="2">
    <source>
        <dbReference type="SAM" id="Phobius"/>
    </source>
</evidence>
<dbReference type="Proteomes" id="UP000219440">
    <property type="component" value="Unassembled WGS sequence"/>
</dbReference>
<name>A0A2C8ZHQ3_9MICO</name>
<gene>
    <name evidence="3" type="ORF">SAMN06296378_1361</name>
</gene>
<dbReference type="SUPFAM" id="SSF102588">
    <property type="entry name" value="LmbE-like"/>
    <property type="match status" value="1"/>
</dbReference>
<evidence type="ECO:0000313" key="4">
    <source>
        <dbReference type="Proteomes" id="UP000219440"/>
    </source>
</evidence>
<dbReference type="AlphaFoldDB" id="A0A2C8ZHQ3"/>
<dbReference type="PANTHER" id="PTHR12993">
    <property type="entry name" value="N-ACETYLGLUCOSAMINYL-PHOSPHATIDYLINOSITOL DE-N-ACETYLASE-RELATED"/>
    <property type="match status" value="1"/>
</dbReference>
<keyword evidence="4" id="KW-1185">Reference proteome</keyword>
<proteinExistence type="predicted"/>
<feature type="transmembrane region" description="Helical" evidence="2">
    <location>
        <begin position="254"/>
        <end position="274"/>
    </location>
</feature>
<dbReference type="EMBL" id="OCST01000003">
    <property type="protein sequence ID" value="SOE64292.1"/>
    <property type="molecule type" value="Genomic_DNA"/>
</dbReference>
<keyword evidence="2" id="KW-0812">Transmembrane</keyword>
<protein>
    <submittedName>
        <fullName evidence="3">N-acetyl-1-D-myo-inositol-2-amino-2-deoxy-alpha-D-glucopyranoside deacetylase</fullName>
    </submittedName>
</protein>
<dbReference type="OrthoDB" id="3514174at2"/>
<sequence length="388" mass="40128">MPERVLFVHAHPDDETIATGAAIATLVERGAIVTVLTCTRGERGEIIPSELQHLSGVGLASERERELGDALAALGVTDHLLLGLDGARWEARPPRRYLDSGMQWGANGAQALHPMDPESLSAAELGDVAADIATVIIDREPDVVVSYAADGGYGHPDHVRAHDATRAAAEVVGVPFYVVDSPGSKPGPFRVDAQPVLERKRAALAAHRTQVTLDGDRFSLSSGGPRPIAATETYTRVHPAGASGFHDQSLVSRVSALVVAALLGAFAGATLTAAHQASVAVGPLVIPWGIITAVIVTAAILAGLRIVFETRIVAGCAAIGLLGASALLAIQTSGGSVLVPANPAGYTWTYAPVIIAAVVLSWPRFTRPVPSLKRGNIGASASKGSDLL</sequence>
<feature type="transmembrane region" description="Helical" evidence="2">
    <location>
        <begin position="345"/>
        <end position="365"/>
    </location>
</feature>